<organism evidence="2 3">
    <name type="scientific">Thermoproteota archaeon</name>
    <dbReference type="NCBI Taxonomy" id="2056631"/>
    <lineage>
        <taxon>Archaea</taxon>
        <taxon>Thermoproteota</taxon>
    </lineage>
</organism>
<reference evidence="2 3" key="1">
    <citation type="submission" date="2018-06" db="EMBL/GenBank/DDBJ databases">
        <title>Extensive metabolic versatility and redundancy in microbially diverse, dynamic hydrothermal sediments.</title>
        <authorList>
            <person name="Dombrowski N."/>
            <person name="Teske A."/>
            <person name="Baker B.J."/>
        </authorList>
    </citation>
    <scope>NUCLEOTIDE SEQUENCE [LARGE SCALE GENOMIC DNA]</scope>
    <source>
        <strain evidence="2">B34_G17</strain>
    </source>
</reference>
<dbReference type="PANTHER" id="PTHR37318">
    <property type="entry name" value="BSL7504 PROTEIN"/>
    <property type="match status" value="1"/>
</dbReference>
<dbReference type="EMBL" id="QMQX01000051">
    <property type="protein sequence ID" value="RLE52498.1"/>
    <property type="molecule type" value="Genomic_DNA"/>
</dbReference>
<sequence>MAKNASSALEMERLNPELMNAKRFLIATTLYLFGPKTEAELVKALSISWGDLDSNLRRLREKGYVEEKKVFTSLGPRTVVKLTDRGVQE</sequence>
<dbReference type="Proteomes" id="UP000272051">
    <property type="component" value="Unassembled WGS sequence"/>
</dbReference>
<comment type="caution">
    <text evidence="2">The sequence shown here is derived from an EMBL/GenBank/DDBJ whole genome shotgun (WGS) entry which is preliminary data.</text>
</comment>
<dbReference type="InterPro" id="IPR027395">
    <property type="entry name" value="WH_DNA-bd_dom"/>
</dbReference>
<evidence type="ECO:0000313" key="2">
    <source>
        <dbReference type="EMBL" id="RLE52498.1"/>
    </source>
</evidence>
<evidence type="ECO:0000313" key="3">
    <source>
        <dbReference type="Proteomes" id="UP000272051"/>
    </source>
</evidence>
<dbReference type="Pfam" id="PF13601">
    <property type="entry name" value="HTH_34"/>
    <property type="match status" value="1"/>
</dbReference>
<protein>
    <recommendedName>
        <fullName evidence="1">Winged helix DNA-binding domain-containing protein</fullName>
    </recommendedName>
</protein>
<dbReference type="InterPro" id="IPR036388">
    <property type="entry name" value="WH-like_DNA-bd_sf"/>
</dbReference>
<dbReference type="PANTHER" id="PTHR37318:SF1">
    <property type="entry name" value="BSL7504 PROTEIN"/>
    <property type="match status" value="1"/>
</dbReference>
<evidence type="ECO:0000259" key="1">
    <source>
        <dbReference type="Pfam" id="PF13601"/>
    </source>
</evidence>
<dbReference type="Gene3D" id="1.10.10.10">
    <property type="entry name" value="Winged helix-like DNA-binding domain superfamily/Winged helix DNA-binding domain"/>
    <property type="match status" value="1"/>
</dbReference>
<accession>A0A497F0Q6</accession>
<proteinExistence type="predicted"/>
<dbReference type="AlphaFoldDB" id="A0A497F0Q6"/>
<feature type="domain" description="Winged helix DNA-binding" evidence="1">
    <location>
        <begin position="28"/>
        <end position="87"/>
    </location>
</feature>
<dbReference type="InterPro" id="IPR036390">
    <property type="entry name" value="WH_DNA-bd_sf"/>
</dbReference>
<feature type="non-terminal residue" evidence="2">
    <location>
        <position position="89"/>
    </location>
</feature>
<gene>
    <name evidence="2" type="ORF">DRJ33_03730</name>
</gene>
<name>A0A497F0Q6_9CREN</name>
<dbReference type="SUPFAM" id="SSF46785">
    <property type="entry name" value="Winged helix' DNA-binding domain"/>
    <property type="match status" value="1"/>
</dbReference>